<evidence type="ECO:0000259" key="3">
    <source>
        <dbReference type="Pfam" id="PF04927"/>
    </source>
</evidence>
<protein>
    <recommendedName>
        <fullName evidence="3">SMP domain-containing protein</fullName>
    </recommendedName>
</protein>
<dbReference type="Gramene" id="Psat6g147840.1">
    <property type="protein sequence ID" value="Psat6g147840.1.cds"/>
    <property type="gene ID" value="Psat6g147840"/>
</dbReference>
<feature type="domain" description="SMP" evidence="3">
    <location>
        <begin position="139"/>
        <end position="196"/>
    </location>
</feature>
<dbReference type="PANTHER" id="PTHR31174">
    <property type="entry name" value="SEED MATURATION FAMILY PROTEIN"/>
    <property type="match status" value="1"/>
</dbReference>
<evidence type="ECO:0000256" key="1">
    <source>
        <dbReference type="ARBA" id="ARBA00010733"/>
    </source>
</evidence>
<dbReference type="InterPro" id="IPR042971">
    <property type="entry name" value="LEA_SMP"/>
</dbReference>
<comment type="caution">
    <text evidence="4">The sequence shown here is derived from an EMBL/GenBank/DDBJ whole genome shotgun (WGS) entry which is preliminary data.</text>
</comment>
<dbReference type="EMBL" id="JAMSHJ010000006">
    <property type="protein sequence ID" value="KAI5398407.1"/>
    <property type="molecule type" value="Genomic_DNA"/>
</dbReference>
<dbReference type="PANTHER" id="PTHR31174:SF34">
    <property type="entry name" value="LATE EMBRYOGENESIS ABUNDANT PROTEIN 47"/>
    <property type="match status" value="1"/>
</dbReference>
<evidence type="ECO:0000256" key="2">
    <source>
        <dbReference type="ARBA" id="ARBA00022737"/>
    </source>
</evidence>
<dbReference type="AlphaFoldDB" id="A0A9D5A5J4"/>
<comment type="similarity">
    <text evidence="1">Belongs to the LEA type SMP family.</text>
</comment>
<feature type="domain" description="SMP" evidence="3">
    <location>
        <begin position="204"/>
        <end position="262"/>
    </location>
</feature>
<dbReference type="GO" id="GO:0005634">
    <property type="term" value="C:nucleus"/>
    <property type="evidence" value="ECO:0007669"/>
    <property type="project" value="EnsemblPlants"/>
</dbReference>
<proteinExistence type="inferred from homology"/>
<dbReference type="Gramene" id="Psat06G0398400-T1">
    <property type="protein sequence ID" value="KAI5398407.1"/>
    <property type="gene ID" value="KIW84_063984"/>
</dbReference>
<name>A0A9D5A5J4_PEA</name>
<evidence type="ECO:0000313" key="5">
    <source>
        <dbReference type="Proteomes" id="UP001058974"/>
    </source>
</evidence>
<evidence type="ECO:0000313" key="4">
    <source>
        <dbReference type="EMBL" id="KAI5398407.1"/>
    </source>
</evidence>
<dbReference type="Gramene" id="PSAT_LOCUS27171_t1">
    <property type="protein sequence ID" value="CAL5208484.1"/>
    <property type="gene ID" value="PSAT_LOCUS27171"/>
</dbReference>
<keyword evidence="2" id="KW-0677">Repeat</keyword>
<dbReference type="Proteomes" id="UP001058974">
    <property type="component" value="Chromosome 6"/>
</dbReference>
<accession>A0A9D5A5J4</accession>
<gene>
    <name evidence="4" type="ORF">KIW84_063984</name>
</gene>
<organism evidence="4 5">
    <name type="scientific">Pisum sativum</name>
    <name type="common">Garden pea</name>
    <name type="synonym">Lathyrus oleraceus</name>
    <dbReference type="NCBI Taxonomy" id="3888"/>
    <lineage>
        <taxon>Eukaryota</taxon>
        <taxon>Viridiplantae</taxon>
        <taxon>Streptophyta</taxon>
        <taxon>Embryophyta</taxon>
        <taxon>Tracheophyta</taxon>
        <taxon>Spermatophyta</taxon>
        <taxon>Magnoliopsida</taxon>
        <taxon>eudicotyledons</taxon>
        <taxon>Gunneridae</taxon>
        <taxon>Pentapetalae</taxon>
        <taxon>rosids</taxon>
        <taxon>fabids</taxon>
        <taxon>Fabales</taxon>
        <taxon>Fabaceae</taxon>
        <taxon>Papilionoideae</taxon>
        <taxon>50 kb inversion clade</taxon>
        <taxon>NPAAA clade</taxon>
        <taxon>Hologalegina</taxon>
        <taxon>IRL clade</taxon>
        <taxon>Fabeae</taxon>
        <taxon>Lathyrus</taxon>
    </lineage>
</organism>
<feature type="domain" description="SMP" evidence="3">
    <location>
        <begin position="12"/>
        <end position="66"/>
    </location>
</feature>
<dbReference type="OrthoDB" id="2014755at2759"/>
<dbReference type="InterPro" id="IPR007011">
    <property type="entry name" value="LEA_SMP_dom"/>
</dbReference>
<sequence>MSQEQPRNEEGIKYGDVFNVQGDVGRKTVAPADAAMMQKAETKMLGKTQKGGAAAIMQSAALKNERDGVVGHDDMSKVATDGGVSITETDVSGRHVISESIGGQVVEQFTQNAAMNTMTPPSLVEAMGVGAAGGSTGGITIGEALEATVLTAGKKPVEWSDAAAIQAAEVRASGRTNIVPGGVAAAAQSAATLNARTANDENKTKLADILADATTKLPADRAATRRDAEGVTVAEMRNDPSLTTHPGGVSASVAAAARLNQKGNN</sequence>
<keyword evidence="5" id="KW-1185">Reference proteome</keyword>
<reference evidence="4 5" key="1">
    <citation type="journal article" date="2022" name="Nat. Genet.">
        <title>Improved pea reference genome and pan-genome highlight genomic features and evolutionary characteristics.</title>
        <authorList>
            <person name="Yang T."/>
            <person name="Liu R."/>
            <person name="Luo Y."/>
            <person name="Hu S."/>
            <person name="Wang D."/>
            <person name="Wang C."/>
            <person name="Pandey M.K."/>
            <person name="Ge S."/>
            <person name="Xu Q."/>
            <person name="Li N."/>
            <person name="Li G."/>
            <person name="Huang Y."/>
            <person name="Saxena R.K."/>
            <person name="Ji Y."/>
            <person name="Li M."/>
            <person name="Yan X."/>
            <person name="He Y."/>
            <person name="Liu Y."/>
            <person name="Wang X."/>
            <person name="Xiang C."/>
            <person name="Varshney R.K."/>
            <person name="Ding H."/>
            <person name="Gao S."/>
            <person name="Zong X."/>
        </authorList>
    </citation>
    <scope>NUCLEOTIDE SEQUENCE [LARGE SCALE GENOMIC DNA]</scope>
    <source>
        <strain evidence="4 5">cv. Zhongwan 6</strain>
    </source>
</reference>
<dbReference type="Pfam" id="PF04927">
    <property type="entry name" value="SMP"/>
    <property type="match status" value="3"/>
</dbReference>